<keyword evidence="3" id="KW-1185">Reference proteome</keyword>
<reference evidence="3" key="1">
    <citation type="submission" date="2018-08" db="EMBL/GenBank/DDBJ databases">
        <authorList>
            <person name="Kim S.-J."/>
            <person name="Jung G.-Y."/>
        </authorList>
    </citation>
    <scope>NUCLEOTIDE SEQUENCE [LARGE SCALE GENOMIC DNA]</scope>
    <source>
        <strain evidence="3">GY_G</strain>
    </source>
</reference>
<dbReference type="RefSeq" id="WP_115549494.1">
    <property type="nucleotide sequence ID" value="NZ_QRGP01000001.1"/>
</dbReference>
<organism evidence="2 3">
    <name type="scientific">Sphingorhabdus pulchriflava</name>
    <dbReference type="NCBI Taxonomy" id="2292257"/>
    <lineage>
        <taxon>Bacteria</taxon>
        <taxon>Pseudomonadati</taxon>
        <taxon>Pseudomonadota</taxon>
        <taxon>Alphaproteobacteria</taxon>
        <taxon>Sphingomonadales</taxon>
        <taxon>Sphingomonadaceae</taxon>
        <taxon>Sphingorhabdus</taxon>
    </lineage>
</organism>
<evidence type="ECO:0008006" key="4">
    <source>
        <dbReference type="Google" id="ProtNLM"/>
    </source>
</evidence>
<keyword evidence="1" id="KW-1133">Transmembrane helix</keyword>
<dbReference type="Proteomes" id="UP000263833">
    <property type="component" value="Unassembled WGS sequence"/>
</dbReference>
<protein>
    <recommendedName>
        <fullName evidence="4">Copper resistance protein D domain-containing protein</fullName>
    </recommendedName>
</protein>
<keyword evidence="1" id="KW-0812">Transmembrane</keyword>
<feature type="transmembrane region" description="Helical" evidence="1">
    <location>
        <begin position="134"/>
        <end position="153"/>
    </location>
</feature>
<accession>A0A371BKK4</accession>
<keyword evidence="1" id="KW-0472">Membrane</keyword>
<name>A0A371BKK4_9SPHN</name>
<feature type="transmembrane region" description="Helical" evidence="1">
    <location>
        <begin position="85"/>
        <end position="106"/>
    </location>
</feature>
<feature type="transmembrane region" description="Helical" evidence="1">
    <location>
        <begin position="53"/>
        <end position="73"/>
    </location>
</feature>
<evidence type="ECO:0000256" key="1">
    <source>
        <dbReference type="SAM" id="Phobius"/>
    </source>
</evidence>
<proteinExistence type="predicted"/>
<gene>
    <name evidence="2" type="ORF">DXH95_08900</name>
</gene>
<dbReference type="OrthoDB" id="7356530at2"/>
<evidence type="ECO:0000313" key="3">
    <source>
        <dbReference type="Proteomes" id="UP000263833"/>
    </source>
</evidence>
<dbReference type="EMBL" id="QRGP01000001">
    <property type="protein sequence ID" value="RDV07933.1"/>
    <property type="molecule type" value="Genomic_DNA"/>
</dbReference>
<sequence length="154" mass="17706">MDDFTLARVIHVVAVLMWIGGVAFVTTVVLPSIRRTHQSADRLSAFHGLESGFSWQARIWVLLAGASGFWMTWRADLWSRFADLHFWWMWAMLLVWLIFAAMLFVLEPLFLHKRMAASPQPQQDFQRMERMHRILLLASILATIGAVGGSHGLW</sequence>
<comment type="caution">
    <text evidence="2">The sequence shown here is derived from an EMBL/GenBank/DDBJ whole genome shotgun (WGS) entry which is preliminary data.</text>
</comment>
<feature type="transmembrane region" description="Helical" evidence="1">
    <location>
        <begin position="12"/>
        <end position="33"/>
    </location>
</feature>
<dbReference type="AlphaFoldDB" id="A0A371BKK4"/>
<evidence type="ECO:0000313" key="2">
    <source>
        <dbReference type="EMBL" id="RDV07933.1"/>
    </source>
</evidence>